<gene>
    <name evidence="5" type="ORF">AUP44_21910</name>
</gene>
<name>A0A161Q7G5_9PROT</name>
<dbReference type="GeneID" id="97240580"/>
<dbReference type="AlphaFoldDB" id="A0A161Q7G5"/>
<dbReference type="InterPro" id="IPR029068">
    <property type="entry name" value="Glyas_Bleomycin-R_OHBP_Dase"/>
</dbReference>
<dbReference type="CDD" id="cd08349">
    <property type="entry name" value="BLMA_like"/>
    <property type="match status" value="1"/>
</dbReference>
<evidence type="ECO:0000256" key="1">
    <source>
        <dbReference type="ARBA" id="ARBA00011051"/>
    </source>
</evidence>
<comment type="similarity">
    <text evidence="1">Belongs to the bleomycin resistance protein family.</text>
</comment>
<dbReference type="InterPro" id="IPR037523">
    <property type="entry name" value="VOC_core"/>
</dbReference>
<dbReference type="Pfam" id="PF00903">
    <property type="entry name" value="Glyoxalase"/>
    <property type="match status" value="1"/>
</dbReference>
<dbReference type="PROSITE" id="PS51819">
    <property type="entry name" value="VOC"/>
    <property type="match status" value="1"/>
</dbReference>
<evidence type="ECO:0000259" key="4">
    <source>
        <dbReference type="PROSITE" id="PS51819"/>
    </source>
</evidence>
<dbReference type="RefSeq" id="WP_062761847.1">
    <property type="nucleotide sequence ID" value="NZ_CP121045.1"/>
</dbReference>
<keyword evidence="3" id="KW-0046">Antibiotic resistance</keyword>
<evidence type="ECO:0000256" key="2">
    <source>
        <dbReference type="ARBA" id="ARBA00021572"/>
    </source>
</evidence>
<dbReference type="Proteomes" id="UP000075787">
    <property type="component" value="Unassembled WGS sequence"/>
</dbReference>
<evidence type="ECO:0000313" key="6">
    <source>
        <dbReference type="Proteomes" id="UP000075787"/>
    </source>
</evidence>
<dbReference type="SUPFAM" id="SSF54593">
    <property type="entry name" value="Glyoxalase/Bleomycin resistance protein/Dihydroxybiphenyl dioxygenase"/>
    <property type="match status" value="1"/>
</dbReference>
<evidence type="ECO:0000256" key="3">
    <source>
        <dbReference type="ARBA" id="ARBA00023251"/>
    </source>
</evidence>
<dbReference type="Gene3D" id="3.10.180.10">
    <property type="entry name" value="2,3-Dihydroxybiphenyl 1,2-Dioxygenase, domain 1"/>
    <property type="match status" value="1"/>
</dbReference>
<evidence type="ECO:0000313" key="5">
    <source>
        <dbReference type="EMBL" id="KYO56572.1"/>
    </source>
</evidence>
<feature type="domain" description="VOC" evidence="4">
    <location>
        <begin position="5"/>
        <end position="113"/>
    </location>
</feature>
<protein>
    <recommendedName>
        <fullName evidence="2">Bleomycin resistance protein</fullName>
    </recommendedName>
</protein>
<dbReference type="EMBL" id="LPZR01000041">
    <property type="protein sequence ID" value="KYO56572.1"/>
    <property type="molecule type" value="Genomic_DNA"/>
</dbReference>
<organism evidence="5 6">
    <name type="scientific">Tistrella mobilis</name>
    <dbReference type="NCBI Taxonomy" id="171437"/>
    <lineage>
        <taxon>Bacteria</taxon>
        <taxon>Pseudomonadati</taxon>
        <taxon>Pseudomonadota</taxon>
        <taxon>Alphaproteobacteria</taxon>
        <taxon>Geminicoccales</taxon>
        <taxon>Geminicoccaceae</taxon>
        <taxon>Tistrella</taxon>
    </lineage>
</organism>
<reference evidence="5 6" key="1">
    <citation type="submission" date="2015-12" db="EMBL/GenBank/DDBJ databases">
        <title>Genome sequence of Tistrella mobilis MCCC 1A02139.</title>
        <authorList>
            <person name="Lu L."/>
            <person name="Lai Q."/>
            <person name="Shao Z."/>
            <person name="Qian P."/>
        </authorList>
    </citation>
    <scope>NUCLEOTIDE SEQUENCE [LARGE SCALE GENOMIC DNA]</scope>
    <source>
        <strain evidence="5 6">MCCC 1A02139</strain>
    </source>
</reference>
<dbReference type="InterPro" id="IPR004360">
    <property type="entry name" value="Glyas_Fos-R_dOase_dom"/>
</dbReference>
<dbReference type="OrthoDB" id="9791602at2"/>
<proteinExistence type="inferred from homology"/>
<dbReference type="GO" id="GO:0046677">
    <property type="term" value="P:response to antibiotic"/>
    <property type="evidence" value="ECO:0007669"/>
    <property type="project" value="UniProtKB-KW"/>
</dbReference>
<dbReference type="InterPro" id="IPR000335">
    <property type="entry name" value="Bleomycin-R"/>
</dbReference>
<accession>A0A161Q7G5</accession>
<comment type="caution">
    <text evidence="5">The sequence shown here is derived from an EMBL/GenBank/DDBJ whole genome shotgun (WGS) entry which is preliminary data.</text>
</comment>
<sequence length="119" mass="13525">MTDAAICIPVLASLDIAESQAFYQDQLGFAAERHGDYLLVRRNRMEIHFWLADDRRYPEHTSCYIRGGEILDLHAEFSARGVPGLSAIEDKPWGMTEFHIHDPHGNLLRFGGSTRELRG</sequence>